<dbReference type="SUPFAM" id="SSF52161">
    <property type="entry name" value="Ribosomal protein L13"/>
    <property type="match status" value="1"/>
</dbReference>
<evidence type="ECO:0000256" key="1">
    <source>
        <dbReference type="ARBA" id="ARBA00006227"/>
    </source>
</evidence>
<dbReference type="Pfam" id="PF00572">
    <property type="entry name" value="Ribosomal_L13"/>
    <property type="match status" value="1"/>
</dbReference>
<dbReference type="GO" id="GO:0003729">
    <property type="term" value="F:mRNA binding"/>
    <property type="evidence" value="ECO:0007669"/>
    <property type="project" value="TreeGrafter"/>
</dbReference>
<dbReference type="GO" id="GO:0003735">
    <property type="term" value="F:structural constituent of ribosome"/>
    <property type="evidence" value="ECO:0007669"/>
    <property type="project" value="InterPro"/>
</dbReference>
<dbReference type="GO" id="GO:0017148">
    <property type="term" value="P:negative regulation of translation"/>
    <property type="evidence" value="ECO:0007669"/>
    <property type="project" value="TreeGrafter"/>
</dbReference>
<dbReference type="PANTHER" id="PTHR11545:SF2">
    <property type="entry name" value="LARGE RIBOSOMAL SUBUNIT PROTEIN UL13M"/>
    <property type="match status" value="1"/>
</dbReference>
<dbReference type="GO" id="GO:0006412">
    <property type="term" value="P:translation"/>
    <property type="evidence" value="ECO:0007669"/>
    <property type="project" value="UniProtKB-UniRule"/>
</dbReference>
<reference evidence="6" key="1">
    <citation type="submission" date="2017-09" db="EMBL/GenBank/DDBJ databases">
        <title>Depth-based differentiation of microbial function through sediment-hosted aquifers and enrichment of novel symbionts in the deep terrestrial subsurface.</title>
        <authorList>
            <person name="Probst A.J."/>
            <person name="Ladd B."/>
            <person name="Jarett J.K."/>
            <person name="Geller-Mcgrath D.E."/>
            <person name="Sieber C.M.K."/>
            <person name="Emerson J.B."/>
            <person name="Anantharaman K."/>
            <person name="Thomas B.C."/>
            <person name="Malmstrom R."/>
            <person name="Stieglmeier M."/>
            <person name="Klingl A."/>
            <person name="Woyke T."/>
            <person name="Ryan C.M."/>
            <person name="Banfield J.F."/>
        </authorList>
    </citation>
    <scope>NUCLEOTIDE SEQUENCE [LARGE SCALE GENOMIC DNA]</scope>
</reference>
<dbReference type="GO" id="GO:0005840">
    <property type="term" value="C:ribosome"/>
    <property type="evidence" value="ECO:0007669"/>
    <property type="project" value="UniProtKB-KW"/>
</dbReference>
<dbReference type="Gene3D" id="3.90.1180.10">
    <property type="entry name" value="Ribosomal protein L13"/>
    <property type="match status" value="1"/>
</dbReference>
<comment type="function">
    <text evidence="4">This protein is one of the early assembly proteins of the 50S ribosomal subunit, although it is not seen to bind rRNA by itself. It is important during the early stages of 50S assembly.</text>
</comment>
<evidence type="ECO:0000313" key="6">
    <source>
        <dbReference type="Proteomes" id="UP000231474"/>
    </source>
</evidence>
<dbReference type="PIRSF" id="PIRSF002181">
    <property type="entry name" value="Ribosomal_L13"/>
    <property type="match status" value="1"/>
</dbReference>
<dbReference type="PANTHER" id="PTHR11545">
    <property type="entry name" value="RIBOSOMAL PROTEIN L13"/>
    <property type="match status" value="1"/>
</dbReference>
<comment type="caution">
    <text evidence="5">The sequence shown here is derived from an EMBL/GenBank/DDBJ whole genome shotgun (WGS) entry which is preliminary data.</text>
</comment>
<dbReference type="EMBL" id="PFEK01000045">
    <property type="protein sequence ID" value="PJE67466.1"/>
    <property type="molecule type" value="Genomic_DNA"/>
</dbReference>
<protein>
    <recommendedName>
        <fullName evidence="4">Large ribosomal subunit protein uL13</fullName>
    </recommendedName>
</protein>
<evidence type="ECO:0000256" key="4">
    <source>
        <dbReference type="HAMAP-Rule" id="MF_01366"/>
    </source>
</evidence>
<evidence type="ECO:0000313" key="5">
    <source>
        <dbReference type="EMBL" id="PJE67466.1"/>
    </source>
</evidence>
<comment type="subunit">
    <text evidence="4">Part of the 50S ribosomal subunit.</text>
</comment>
<organism evidence="5 6">
    <name type="scientific">Candidatus Shapirobacteria bacterium CG10_big_fil_rev_8_21_14_0_10_40_9</name>
    <dbReference type="NCBI Taxonomy" id="1974888"/>
    <lineage>
        <taxon>Bacteria</taxon>
        <taxon>Candidatus Shapironibacteriota</taxon>
    </lineage>
</organism>
<accession>A0A2M8L3I9</accession>
<dbReference type="InterPro" id="IPR005822">
    <property type="entry name" value="Ribosomal_uL13"/>
</dbReference>
<dbReference type="AlphaFoldDB" id="A0A2M8L3I9"/>
<dbReference type="InterPro" id="IPR036899">
    <property type="entry name" value="Ribosomal_uL13_sf"/>
</dbReference>
<gene>
    <name evidence="4" type="primary">rplM</name>
    <name evidence="5" type="ORF">COU95_02300</name>
</gene>
<dbReference type="GO" id="GO:1990904">
    <property type="term" value="C:ribonucleoprotein complex"/>
    <property type="evidence" value="ECO:0007669"/>
    <property type="project" value="UniProtKB-KW"/>
</dbReference>
<dbReference type="CDD" id="cd00392">
    <property type="entry name" value="Ribosomal_L13"/>
    <property type="match status" value="1"/>
</dbReference>
<proteinExistence type="inferred from homology"/>
<dbReference type="NCBIfam" id="TIGR01066">
    <property type="entry name" value="rplM_bact"/>
    <property type="match status" value="1"/>
</dbReference>
<name>A0A2M8L3I9_9BACT</name>
<keyword evidence="3 4" id="KW-0687">Ribonucleoprotein</keyword>
<dbReference type="Proteomes" id="UP000231474">
    <property type="component" value="Unassembled WGS sequence"/>
</dbReference>
<evidence type="ECO:0000256" key="3">
    <source>
        <dbReference type="ARBA" id="ARBA00023274"/>
    </source>
</evidence>
<comment type="similarity">
    <text evidence="1 4">Belongs to the universal ribosomal protein uL13 family.</text>
</comment>
<dbReference type="InterPro" id="IPR005823">
    <property type="entry name" value="Ribosomal_uL13_bac-type"/>
</dbReference>
<evidence type="ECO:0000256" key="2">
    <source>
        <dbReference type="ARBA" id="ARBA00022980"/>
    </source>
</evidence>
<dbReference type="HAMAP" id="MF_01366">
    <property type="entry name" value="Ribosomal_uL13"/>
    <property type="match status" value="1"/>
</dbReference>
<sequence>MRTYSPSIKDIKRAWHLVDAKEKILGRVSTQIAELLIGKKKPYFVSHLDCGDFVVVINAAHVAVTGKKEKQKTYFRHSGYPGGLKAVSLGELRSKQPEKIIIHAVSGMLPQNKLRDRMLKRLFVFAAEEHPYKDKFKE</sequence>
<keyword evidence="2 4" id="KW-0689">Ribosomal protein</keyword>